<dbReference type="PANTHER" id="PTHR37423:SF2">
    <property type="entry name" value="MEMBRANE-BOUND LYTIC MUREIN TRANSGLYCOSYLASE C"/>
    <property type="match status" value="1"/>
</dbReference>
<dbReference type="InterPro" id="IPR008258">
    <property type="entry name" value="Transglycosylase_SLT_dom_1"/>
</dbReference>
<evidence type="ECO:0000256" key="2">
    <source>
        <dbReference type="SAM" id="Phobius"/>
    </source>
</evidence>
<sequence length="375" mass="43483">MIILMRGIFYKRKMDTMYLEKEIFPVWFISVFLLLLFSFYLVRMRDNSLPIRSVIVVSRLSPRLLSIDKYGKVNGYEYELVQRLADVLGCTVVLEILPKYSNINKYVEQGRADLSIDLSDQDDASNLVSLGPFLVSKKINLNLSWSKKSRPISIKEEKHYWKIDSDRNPLLLKKLISFHDDLTSSGDLKRIQKKFLDSYWSRNLYNINHFIRDVRNKLPRYKKMFIAAAQQTNLDWRILAALAYQESHWNVYAKSPTGVTGFMQLTDQTAKELSLKKVRSIQNEITAAAKYLSSIKKNLAGENDHQKLWTAIAAYNIGLSHVSHYIEAERIGYHPDGKEKLCGSLHARVKQAILTVEKVKTYYLLLQSMEKSIDK</sequence>
<dbReference type="SUPFAM" id="SSF53850">
    <property type="entry name" value="Periplasmic binding protein-like II"/>
    <property type="match status" value="1"/>
</dbReference>
<dbReference type="SUPFAM" id="SSF53955">
    <property type="entry name" value="Lysozyme-like"/>
    <property type="match status" value="1"/>
</dbReference>
<feature type="transmembrane region" description="Helical" evidence="2">
    <location>
        <begin position="23"/>
        <end position="42"/>
    </location>
</feature>
<keyword evidence="2" id="KW-0472">Membrane</keyword>
<dbReference type="EMBL" id="LN906597">
    <property type="protein sequence ID" value="CUT17723.1"/>
    <property type="molecule type" value="Genomic_DNA"/>
</dbReference>
<dbReference type="InterPro" id="IPR023346">
    <property type="entry name" value="Lysozyme-like_dom_sf"/>
</dbReference>
<evidence type="ECO:0000259" key="3">
    <source>
        <dbReference type="Pfam" id="PF01464"/>
    </source>
</evidence>
<evidence type="ECO:0000313" key="5">
    <source>
        <dbReference type="Proteomes" id="UP000198651"/>
    </source>
</evidence>
<keyword evidence="5" id="KW-1185">Reference proteome</keyword>
<dbReference type="Gene3D" id="1.10.530.10">
    <property type="match status" value="1"/>
</dbReference>
<dbReference type="PATRIC" id="fig|1561003.3.peg.919"/>
<dbReference type="Gene3D" id="3.40.190.10">
    <property type="entry name" value="Periplasmic binding protein-like II"/>
    <property type="match status" value="1"/>
</dbReference>
<reference evidence="5" key="1">
    <citation type="submission" date="2015-11" db="EMBL/GenBank/DDBJ databases">
        <authorList>
            <person name="Seth-Smith H.M.B."/>
        </authorList>
    </citation>
    <scope>NUCLEOTIDE SEQUENCE [LARGE SCALE GENOMIC DNA]</scope>
    <source>
        <strain evidence="5">2013Ark11</strain>
    </source>
</reference>
<dbReference type="Proteomes" id="UP000198651">
    <property type="component" value="Chromosome I"/>
</dbReference>
<proteinExistence type="inferred from homology"/>
<feature type="domain" description="Transglycosylase SLT" evidence="3">
    <location>
        <begin position="224"/>
        <end position="328"/>
    </location>
</feature>
<name>A0A0S4M369_9BURK</name>
<dbReference type="PANTHER" id="PTHR37423">
    <property type="entry name" value="SOLUBLE LYTIC MUREIN TRANSGLYCOSYLASE-RELATED"/>
    <property type="match status" value="1"/>
</dbReference>
<comment type="similarity">
    <text evidence="1">Belongs to the transglycosylase Slt family.</text>
</comment>
<keyword evidence="2" id="KW-1133">Transmembrane helix</keyword>
<organism evidence="4 5">
    <name type="scientific">Candidatus Ichthyocystis hellenicum</name>
    <dbReference type="NCBI Taxonomy" id="1561003"/>
    <lineage>
        <taxon>Bacteria</taxon>
        <taxon>Pseudomonadati</taxon>
        <taxon>Pseudomonadota</taxon>
        <taxon>Betaproteobacteria</taxon>
        <taxon>Burkholderiales</taxon>
        <taxon>Candidatus Ichthyocystis</taxon>
    </lineage>
</organism>
<evidence type="ECO:0000256" key="1">
    <source>
        <dbReference type="ARBA" id="ARBA00007734"/>
    </source>
</evidence>
<accession>A0A0S4M369</accession>
<gene>
    <name evidence="4" type="ORF">Ark11_0901</name>
</gene>
<evidence type="ECO:0000313" key="4">
    <source>
        <dbReference type="EMBL" id="CUT17723.1"/>
    </source>
</evidence>
<dbReference type="STRING" id="1561003.Ark11_0901"/>
<protein>
    <submittedName>
        <fullName evidence="4">Putative membrane-bound lytic murein transglycosylase F</fullName>
    </submittedName>
</protein>
<keyword evidence="2" id="KW-0812">Transmembrane</keyword>
<dbReference type="Pfam" id="PF01464">
    <property type="entry name" value="SLT"/>
    <property type="match status" value="1"/>
</dbReference>
<dbReference type="AlphaFoldDB" id="A0A0S4M369"/>